<reference evidence="1 2" key="1">
    <citation type="submission" date="2012-06" db="EMBL/GenBank/DDBJ databases">
        <title>Complete sequence of chromosome of Mycobacterium chubuense NBB4.</title>
        <authorList>
            <consortium name="US DOE Joint Genome Institute"/>
            <person name="Lucas S."/>
            <person name="Han J."/>
            <person name="Lapidus A."/>
            <person name="Cheng J.-F."/>
            <person name="Goodwin L."/>
            <person name="Pitluck S."/>
            <person name="Peters L."/>
            <person name="Mikhailova N."/>
            <person name="Teshima H."/>
            <person name="Detter J.C."/>
            <person name="Han C."/>
            <person name="Tapia R."/>
            <person name="Land M."/>
            <person name="Hauser L."/>
            <person name="Kyrpides N."/>
            <person name="Ivanova N."/>
            <person name="Pagani I."/>
            <person name="Mattes T."/>
            <person name="Holmes A."/>
            <person name="Rutledge P."/>
            <person name="Paulsen I."/>
            <person name="Coleman N."/>
            <person name="Woyke T."/>
        </authorList>
    </citation>
    <scope>NUCLEOTIDE SEQUENCE [LARGE SCALE GENOMIC DNA]</scope>
    <source>
        <strain evidence="1 2">NBB4</strain>
    </source>
</reference>
<dbReference type="KEGG" id="mcb:Mycch_3864"/>
<dbReference type="STRING" id="710421.Mycch_3864"/>
<organism evidence="1 2">
    <name type="scientific">Mycolicibacterium chubuense (strain NBB4)</name>
    <name type="common">Mycobacterium chubuense</name>
    <dbReference type="NCBI Taxonomy" id="710421"/>
    <lineage>
        <taxon>Bacteria</taxon>
        <taxon>Bacillati</taxon>
        <taxon>Actinomycetota</taxon>
        <taxon>Actinomycetes</taxon>
        <taxon>Mycobacteriales</taxon>
        <taxon>Mycobacteriaceae</taxon>
        <taxon>Mycolicibacterium</taxon>
    </lineage>
</organism>
<evidence type="ECO:0000313" key="2">
    <source>
        <dbReference type="Proteomes" id="UP000006057"/>
    </source>
</evidence>
<keyword evidence="2" id="KW-1185">Reference proteome</keyword>
<dbReference type="EMBL" id="CP003053">
    <property type="protein sequence ID" value="AFM18589.1"/>
    <property type="molecule type" value="Genomic_DNA"/>
</dbReference>
<name>I4BMT2_MYCCN</name>
<dbReference type="AlphaFoldDB" id="I4BMT2"/>
<protein>
    <recommendedName>
        <fullName evidence="3">PKD domain-containing protein</fullName>
    </recommendedName>
</protein>
<dbReference type="eggNOG" id="ENOG5031TDI">
    <property type="taxonomic scope" value="Bacteria"/>
</dbReference>
<evidence type="ECO:0000313" key="1">
    <source>
        <dbReference type="EMBL" id="AFM18589.1"/>
    </source>
</evidence>
<sequence>MVNRLDITTWAYNKTALNSYRADNNGGKSVRVDWTARADGHEIDGACASSARVQGPDTDQAKDSSNCSSSVWFDIHQPGNYTVTVTTHQDSGAEYSQNITLAIVP</sequence>
<proteinExistence type="predicted"/>
<dbReference type="HOGENOM" id="CLU_2233526_0_0_11"/>
<evidence type="ECO:0008006" key="3">
    <source>
        <dbReference type="Google" id="ProtNLM"/>
    </source>
</evidence>
<gene>
    <name evidence="1" type="ordered locus">Mycch_3864</name>
</gene>
<accession>I4BMT2</accession>
<dbReference type="Proteomes" id="UP000006057">
    <property type="component" value="Chromosome"/>
</dbReference>